<gene>
    <name evidence="1" type="ORF">CH341_06890</name>
</gene>
<sequence length="210" mass="23742">MTPPEELEETFNEWYDGEHIPVRMGAPGFLSAQRYRDGASRNYLAVYEMDGPEALATPEYGAIKGRPSELTRSILGAVSGFTRYIGRTISEAGQVGDTLLEAPVLYAVFFSVPQDRCAAFDAWYDQDHAPLLLSDERWLGIRRFDVVDGAPQSFNRLALHYLADRAVMESDARRKARETPWRARLAAEPWFKGHYVIFDRLGPRQLARAA</sequence>
<keyword evidence="2" id="KW-1185">Reference proteome</keyword>
<dbReference type="Proteomes" id="UP000249130">
    <property type="component" value="Unassembled WGS sequence"/>
</dbReference>
<dbReference type="SUPFAM" id="SSF54909">
    <property type="entry name" value="Dimeric alpha+beta barrel"/>
    <property type="match status" value="1"/>
</dbReference>
<evidence type="ECO:0000313" key="2">
    <source>
        <dbReference type="Proteomes" id="UP000249130"/>
    </source>
</evidence>
<comment type="caution">
    <text evidence="1">The sequence shown here is derived from an EMBL/GenBank/DDBJ whole genome shotgun (WGS) entry which is preliminary data.</text>
</comment>
<evidence type="ECO:0008006" key="3">
    <source>
        <dbReference type="Google" id="ProtNLM"/>
    </source>
</evidence>
<organism evidence="1 2">
    <name type="scientific">Rhodoplanes roseus</name>
    <dbReference type="NCBI Taxonomy" id="29409"/>
    <lineage>
        <taxon>Bacteria</taxon>
        <taxon>Pseudomonadati</taxon>
        <taxon>Pseudomonadota</taxon>
        <taxon>Alphaproteobacteria</taxon>
        <taxon>Hyphomicrobiales</taxon>
        <taxon>Nitrobacteraceae</taxon>
        <taxon>Rhodoplanes</taxon>
    </lineage>
</organism>
<dbReference type="InterPro" id="IPR011008">
    <property type="entry name" value="Dimeric_a/b-barrel"/>
</dbReference>
<evidence type="ECO:0000313" key="1">
    <source>
        <dbReference type="EMBL" id="RAI44872.1"/>
    </source>
</evidence>
<proteinExistence type="predicted"/>
<reference evidence="1 2" key="1">
    <citation type="submission" date="2017-07" db="EMBL/GenBank/DDBJ databases">
        <title>Draft Genome Sequences of Select Purple Nonsulfur Bacteria.</title>
        <authorList>
            <person name="Lasarre B."/>
            <person name="Mckinlay J.B."/>
        </authorList>
    </citation>
    <scope>NUCLEOTIDE SEQUENCE [LARGE SCALE GENOMIC DNA]</scope>
    <source>
        <strain evidence="1 2">DSM 5909</strain>
    </source>
</reference>
<dbReference type="AlphaFoldDB" id="A0A327L5N9"/>
<protein>
    <recommendedName>
        <fullName evidence="3">EthD domain-containing protein</fullName>
    </recommendedName>
</protein>
<dbReference type="EMBL" id="NPEX01000031">
    <property type="protein sequence ID" value="RAI44872.1"/>
    <property type="molecule type" value="Genomic_DNA"/>
</dbReference>
<accession>A0A327L5N9</accession>
<name>A0A327L5N9_9BRAD</name>